<feature type="region of interest" description="Disordered" evidence="1">
    <location>
        <begin position="1"/>
        <end position="32"/>
    </location>
</feature>
<evidence type="ECO:0000313" key="3">
    <source>
        <dbReference type="Proteomes" id="UP000028045"/>
    </source>
</evidence>
<sequence length="90" mass="9286">MASPSQVPDLPHDTQQKPNSMSLSAEAQPKVLDERGAVGKQFTEHGTVGGTAQKLGGAFDKRGVIGKLFTTEGSIGGTIQSNMGGSTTEK</sequence>
<dbReference type="Proteomes" id="UP000028045">
    <property type="component" value="Unassembled WGS sequence"/>
</dbReference>
<organism evidence="2 3">
    <name type="scientific">Stachybotrys chartarum (strain CBS 109288 / IBT 7711)</name>
    <name type="common">Toxic black mold</name>
    <name type="synonym">Stilbospora chartarum</name>
    <dbReference type="NCBI Taxonomy" id="1280523"/>
    <lineage>
        <taxon>Eukaryota</taxon>
        <taxon>Fungi</taxon>
        <taxon>Dikarya</taxon>
        <taxon>Ascomycota</taxon>
        <taxon>Pezizomycotina</taxon>
        <taxon>Sordariomycetes</taxon>
        <taxon>Hypocreomycetidae</taxon>
        <taxon>Hypocreales</taxon>
        <taxon>Stachybotryaceae</taxon>
        <taxon>Stachybotrys</taxon>
    </lineage>
</organism>
<name>A0A084B5P9_STACB</name>
<dbReference type="OrthoDB" id="5278621at2759"/>
<dbReference type="HOGENOM" id="CLU_150138_2_0_1"/>
<dbReference type="AlphaFoldDB" id="A0A084B5P9"/>
<proteinExistence type="predicted"/>
<keyword evidence="3" id="KW-1185">Reference proteome</keyword>
<dbReference type="EMBL" id="KL648007">
    <property type="protein sequence ID" value="KEY72878.1"/>
    <property type="molecule type" value="Genomic_DNA"/>
</dbReference>
<evidence type="ECO:0000256" key="1">
    <source>
        <dbReference type="SAM" id="MobiDB-lite"/>
    </source>
</evidence>
<reference evidence="2 3" key="1">
    <citation type="journal article" date="2014" name="BMC Genomics">
        <title>Comparative genome sequencing reveals chemotype-specific gene clusters in the toxigenic black mold Stachybotrys.</title>
        <authorList>
            <person name="Semeiks J."/>
            <person name="Borek D."/>
            <person name="Otwinowski Z."/>
            <person name="Grishin N.V."/>
        </authorList>
    </citation>
    <scope>NUCLEOTIDE SEQUENCE [LARGE SCALE GENOMIC DNA]</scope>
    <source>
        <strain evidence="3">CBS 109288 / IBT 7711</strain>
    </source>
</reference>
<gene>
    <name evidence="2" type="ORF">S7711_09975</name>
</gene>
<evidence type="ECO:0000313" key="2">
    <source>
        <dbReference type="EMBL" id="KEY72878.1"/>
    </source>
</evidence>
<feature type="compositionally biased region" description="Polar residues" evidence="1">
    <location>
        <begin position="16"/>
        <end position="25"/>
    </location>
</feature>
<accession>A0A084B5P9</accession>
<protein>
    <submittedName>
        <fullName evidence="2">Uncharacterized protein</fullName>
    </submittedName>
</protein>